<dbReference type="InterPro" id="IPR011606">
    <property type="entry name" value="Brnchd-chn_aa_trnsp_permease"/>
</dbReference>
<comment type="subcellular location">
    <subcellularLocation>
        <location evidence="1">Cell membrane</location>
        <topology evidence="1">Multi-pass membrane protein</topology>
    </subcellularLocation>
</comment>
<feature type="transmembrane region" description="Helical" evidence="8">
    <location>
        <begin position="25"/>
        <end position="43"/>
    </location>
</feature>
<dbReference type="OrthoDB" id="9179311at2"/>
<dbReference type="GO" id="GO:1903785">
    <property type="term" value="P:L-valine transmembrane transport"/>
    <property type="evidence" value="ECO:0007669"/>
    <property type="project" value="TreeGrafter"/>
</dbReference>
<dbReference type="PANTHER" id="PTHR34979">
    <property type="entry name" value="INNER MEMBRANE PROTEIN YGAZ"/>
    <property type="match status" value="1"/>
</dbReference>
<feature type="transmembrane region" description="Helical" evidence="8">
    <location>
        <begin position="170"/>
        <end position="189"/>
    </location>
</feature>
<name>A0A0K6HVG6_9BURK</name>
<dbReference type="Pfam" id="PF03591">
    <property type="entry name" value="AzlC"/>
    <property type="match status" value="1"/>
</dbReference>
<reference evidence="10" key="1">
    <citation type="submission" date="2015-08" db="EMBL/GenBank/DDBJ databases">
        <authorList>
            <person name="Varghese N."/>
        </authorList>
    </citation>
    <scope>NUCLEOTIDE SEQUENCE [LARGE SCALE GENOMIC DNA]</scope>
    <source>
        <strain evidence="10">DSM 18181</strain>
    </source>
</reference>
<feature type="transmembrane region" description="Helical" evidence="8">
    <location>
        <begin position="141"/>
        <end position="164"/>
    </location>
</feature>
<dbReference type="EMBL" id="CYHF01000002">
    <property type="protein sequence ID" value="CUA94768.1"/>
    <property type="molecule type" value="Genomic_DNA"/>
</dbReference>
<feature type="transmembrane region" description="Helical" evidence="8">
    <location>
        <begin position="77"/>
        <end position="96"/>
    </location>
</feature>
<evidence type="ECO:0000256" key="5">
    <source>
        <dbReference type="ARBA" id="ARBA00022692"/>
    </source>
</evidence>
<dbReference type="STRING" id="339866.GCA_001418255_00734"/>
<evidence type="ECO:0000313" key="10">
    <source>
        <dbReference type="Proteomes" id="UP000183649"/>
    </source>
</evidence>
<dbReference type="RefSeq" id="WP_055449672.1">
    <property type="nucleotide sequence ID" value="NZ_CYHF01000002.1"/>
</dbReference>
<dbReference type="Proteomes" id="UP000183649">
    <property type="component" value="Unassembled WGS sequence"/>
</dbReference>
<dbReference type="AlphaFoldDB" id="A0A0K6HVG6"/>
<organism evidence="9 10">
    <name type="scientific">Thiomonas bhubaneswarensis</name>
    <dbReference type="NCBI Taxonomy" id="339866"/>
    <lineage>
        <taxon>Bacteria</taxon>
        <taxon>Pseudomonadati</taxon>
        <taxon>Pseudomonadota</taxon>
        <taxon>Betaproteobacteria</taxon>
        <taxon>Burkholderiales</taxon>
        <taxon>Thiomonas</taxon>
    </lineage>
</organism>
<dbReference type="GO" id="GO:0005886">
    <property type="term" value="C:plasma membrane"/>
    <property type="evidence" value="ECO:0007669"/>
    <property type="project" value="UniProtKB-SubCell"/>
</dbReference>
<sequence length="250" mass="26869">MSTLSRVQSMVARPAFREGVQDMRAVSLGIAAWGLVTGVAMVKSGLSVQLALAISLFVFAGSAQLAVLPLIAAGAPLWLILGTAFCVNLRFVVFSAQMRPYFENLPRLRRLVYGYLIGDLNQVLMIRRHPHPTQDPQQTQYFLGVSLTNWVAWQIPSILGILMAQHIPGSWGLAFAGTLALLGIVLSLLADRTIAGVIVVASALSALMFWLPLRLNLVVAILGALVVGMAWEAWSNRQLGGGGLLDGTKP</sequence>
<keyword evidence="3" id="KW-0813">Transport</keyword>
<feature type="transmembrane region" description="Helical" evidence="8">
    <location>
        <begin position="194"/>
        <end position="211"/>
    </location>
</feature>
<comment type="similarity">
    <text evidence="2">Belongs to the AzlC family.</text>
</comment>
<evidence type="ECO:0000256" key="2">
    <source>
        <dbReference type="ARBA" id="ARBA00010735"/>
    </source>
</evidence>
<evidence type="ECO:0000256" key="7">
    <source>
        <dbReference type="ARBA" id="ARBA00023136"/>
    </source>
</evidence>
<accession>A0A0K6HVG6</accession>
<proteinExistence type="inferred from homology"/>
<evidence type="ECO:0000256" key="4">
    <source>
        <dbReference type="ARBA" id="ARBA00022475"/>
    </source>
</evidence>
<evidence type="ECO:0000256" key="6">
    <source>
        <dbReference type="ARBA" id="ARBA00022989"/>
    </source>
</evidence>
<keyword evidence="6 8" id="KW-1133">Transmembrane helix</keyword>
<protein>
    <submittedName>
        <fullName evidence="9">Predicted branched-chain amino acid permease (Azaleucine resistance)</fullName>
    </submittedName>
</protein>
<feature type="transmembrane region" description="Helical" evidence="8">
    <location>
        <begin position="217"/>
        <end position="234"/>
    </location>
</feature>
<keyword evidence="10" id="KW-1185">Reference proteome</keyword>
<gene>
    <name evidence="9" type="ORF">Ga0061069_102210</name>
</gene>
<keyword evidence="5 8" id="KW-0812">Transmembrane</keyword>
<evidence type="ECO:0000256" key="1">
    <source>
        <dbReference type="ARBA" id="ARBA00004651"/>
    </source>
</evidence>
<evidence type="ECO:0000256" key="8">
    <source>
        <dbReference type="SAM" id="Phobius"/>
    </source>
</evidence>
<dbReference type="PANTHER" id="PTHR34979:SF1">
    <property type="entry name" value="INNER MEMBRANE PROTEIN YGAZ"/>
    <property type="match status" value="1"/>
</dbReference>
<keyword evidence="4" id="KW-1003">Cell membrane</keyword>
<keyword evidence="7 8" id="KW-0472">Membrane</keyword>
<evidence type="ECO:0000256" key="3">
    <source>
        <dbReference type="ARBA" id="ARBA00022448"/>
    </source>
</evidence>
<evidence type="ECO:0000313" key="9">
    <source>
        <dbReference type="EMBL" id="CUA94768.1"/>
    </source>
</evidence>